<name>A0A9J9QE95_ACIET</name>
<keyword evidence="2" id="KW-0408">Iron</keyword>
<dbReference type="InterPro" id="IPR024775">
    <property type="entry name" value="DinB-like"/>
</dbReference>
<dbReference type="Proteomes" id="UP000000450">
    <property type="component" value="Chromosome"/>
</dbReference>
<dbReference type="AlphaFoldDB" id="A0A9J9QE95"/>
<dbReference type="KEGG" id="dia:Dtpsy_1587"/>
<evidence type="ECO:0000256" key="2">
    <source>
        <dbReference type="ARBA" id="ARBA00023004"/>
    </source>
</evidence>
<dbReference type="InterPro" id="IPR042095">
    <property type="entry name" value="SUMF_sf"/>
</dbReference>
<keyword evidence="8" id="KW-1185">Reference proteome</keyword>
<evidence type="ECO:0000256" key="3">
    <source>
        <dbReference type="ARBA" id="ARBA00037882"/>
    </source>
</evidence>
<dbReference type="InterPro" id="IPR051043">
    <property type="entry name" value="Sulfatase_Mod_Factor_Kinase"/>
</dbReference>
<gene>
    <name evidence="7" type="ordered locus">Dtpsy_1587</name>
</gene>
<dbReference type="SUPFAM" id="SSF56436">
    <property type="entry name" value="C-type lectin-like"/>
    <property type="match status" value="1"/>
</dbReference>
<dbReference type="InterPro" id="IPR016187">
    <property type="entry name" value="CTDL_fold"/>
</dbReference>
<dbReference type="InterPro" id="IPR017806">
    <property type="entry name" value="EgtB"/>
</dbReference>
<evidence type="ECO:0000313" key="8">
    <source>
        <dbReference type="Proteomes" id="UP000000450"/>
    </source>
</evidence>
<dbReference type="InterPro" id="IPR005532">
    <property type="entry name" value="SUMF_dom"/>
</dbReference>
<dbReference type="Pfam" id="PF12867">
    <property type="entry name" value="DinB_2"/>
    <property type="match status" value="1"/>
</dbReference>
<accession>A0A9J9QE95</accession>
<evidence type="ECO:0008006" key="9">
    <source>
        <dbReference type="Google" id="ProtNLM"/>
    </source>
</evidence>
<evidence type="ECO:0000259" key="5">
    <source>
        <dbReference type="Pfam" id="PF03781"/>
    </source>
</evidence>
<dbReference type="GO" id="GO:0052699">
    <property type="term" value="P:ergothioneine biosynthetic process"/>
    <property type="evidence" value="ECO:0007669"/>
    <property type="project" value="InterPro"/>
</dbReference>
<evidence type="ECO:0000313" key="7">
    <source>
        <dbReference type="EMBL" id="ACM33046.1"/>
    </source>
</evidence>
<dbReference type="EMBL" id="CP001392">
    <property type="protein sequence ID" value="ACM33046.1"/>
    <property type="molecule type" value="Genomic_DNA"/>
</dbReference>
<evidence type="ECO:0000259" key="6">
    <source>
        <dbReference type="Pfam" id="PF12867"/>
    </source>
</evidence>
<comment type="pathway">
    <text evidence="3">Amino-acid biosynthesis; ergothioneine biosynthesis.</text>
</comment>
<dbReference type="SUPFAM" id="SSF109854">
    <property type="entry name" value="DinB/YfiT-like putative metalloenzymes"/>
    <property type="match status" value="1"/>
</dbReference>
<evidence type="ECO:0000256" key="4">
    <source>
        <dbReference type="SAM" id="MobiDB-lite"/>
    </source>
</evidence>
<feature type="region of interest" description="Disordered" evidence="4">
    <location>
        <begin position="1"/>
        <end position="20"/>
    </location>
</feature>
<evidence type="ECO:0000256" key="1">
    <source>
        <dbReference type="ARBA" id="ARBA00023002"/>
    </source>
</evidence>
<feature type="domain" description="DinB-like" evidence="6">
    <location>
        <begin position="25"/>
        <end position="158"/>
    </location>
</feature>
<dbReference type="Pfam" id="PF03781">
    <property type="entry name" value="FGE-sulfatase"/>
    <property type="match status" value="1"/>
</dbReference>
<proteinExistence type="predicted"/>
<organism evidence="7 8">
    <name type="scientific">Acidovorax ebreus (strain TPSY)</name>
    <name type="common">Diaphorobacter sp. (strain TPSY)</name>
    <dbReference type="NCBI Taxonomy" id="535289"/>
    <lineage>
        <taxon>Bacteria</taxon>
        <taxon>Pseudomonadati</taxon>
        <taxon>Pseudomonadota</taxon>
        <taxon>Betaproteobacteria</taxon>
        <taxon>Burkholderiales</taxon>
        <taxon>Comamonadaceae</taxon>
        <taxon>Diaphorobacter</taxon>
    </lineage>
</organism>
<feature type="domain" description="Sulfatase-modifying factor enzyme-like" evidence="5">
    <location>
        <begin position="196"/>
        <end position="450"/>
    </location>
</feature>
<dbReference type="RefSeq" id="WP_015913147.1">
    <property type="nucleotide sequence ID" value="NC_011992.1"/>
</dbReference>
<dbReference type="NCBIfam" id="TIGR03440">
    <property type="entry name" value="egtB_TIGR03440"/>
    <property type="match status" value="1"/>
</dbReference>
<protein>
    <recommendedName>
        <fullName evidence="9">Ergothioneine biosynthesis protein EgtB</fullName>
    </recommendedName>
</protein>
<keyword evidence="1" id="KW-0560">Oxidoreductase</keyword>
<sequence length="453" mass="49748">MRLPPSTLTLPSSPQQSQPSMARRYAAVRAATEALARPLSAEDCCAQSMPDASPVKWHLAHTSWFFETFVLEAHESGFRAFDPAFRVLFNSYYHGVGRQHPRPQRGLITRPDLATVRAYRAGVDARMQQLLSQPEVPGDVLALVELGLQHEQQHQELILTDVKHLLWCNPLWPAYQGTAAAVVAEAIAAQDTAWRRLEGGLAQIGHDGEGFAFDNETPRHTVFLQPFEIATRPVTNAQYLAFVQAGGYREPAHWLAEGWDWRRAQGLEHPIYWRGDGECGQGGGPGGWSEFTLTGERPLHPAQPVVHLSYYEADAFARWAGARLPTEAEWEVAAAACAGPAGCVDHPADADVLDDGGRLHPRPAAPAVGADPFQPMGGEVWEWTQSSYAPYPGFAPAPGAVGEYNGKFMVNQYVLRGGSCATPPGHVRASYRNFFPATARWQFTGLRLARDAR</sequence>
<dbReference type="PANTHER" id="PTHR23150">
    <property type="entry name" value="SULFATASE MODIFYING FACTOR 1, 2"/>
    <property type="match status" value="1"/>
</dbReference>
<dbReference type="InterPro" id="IPR034660">
    <property type="entry name" value="DinB/YfiT-like"/>
</dbReference>
<dbReference type="PANTHER" id="PTHR23150:SF36">
    <property type="entry name" value="HERCYNINE OXYGENASE"/>
    <property type="match status" value="1"/>
</dbReference>
<reference evidence="7 8" key="1">
    <citation type="journal article" date="2010" name="J. Bacteriol.">
        <title>Completed genome sequence of the anaerobic iron-oxidizing bacterium Acidovorax ebreus strain TPSY.</title>
        <authorList>
            <person name="Byrne-Bailey K.G."/>
            <person name="Weber K.A."/>
            <person name="Chair A.H."/>
            <person name="Bose S."/>
            <person name="Knox T."/>
            <person name="Spanbauer T.L."/>
            <person name="Chertkov O."/>
            <person name="Coates J.D."/>
        </authorList>
    </citation>
    <scope>NUCLEOTIDE SEQUENCE [LARGE SCALE GENOMIC DNA]</scope>
    <source>
        <strain evidence="7 8">TPSY</strain>
    </source>
</reference>
<dbReference type="Gene3D" id="3.90.1580.10">
    <property type="entry name" value="paralog of FGE (formylglycine-generating enzyme)"/>
    <property type="match status" value="1"/>
</dbReference>